<accession>A0A160MZS6</accession>
<dbReference type="Proteomes" id="UP000077255">
    <property type="component" value="Chromosome"/>
</dbReference>
<dbReference type="STRING" id="445710.ATSB10_12100"/>
<evidence type="ECO:0000256" key="1">
    <source>
        <dbReference type="SAM" id="MobiDB-lite"/>
    </source>
</evidence>
<evidence type="ECO:0000313" key="2">
    <source>
        <dbReference type="EMBL" id="AND68664.1"/>
    </source>
</evidence>
<keyword evidence="3" id="KW-1185">Reference proteome</keyword>
<proteinExistence type="predicted"/>
<sequence>MDGYGASRGTARKGRSVTAAGGAMTGSGVAQSGHAATVIDGLSHRAPQAPIGRAKCLTP</sequence>
<dbReference type="KEGG" id="dtx:ATSB10_12100"/>
<feature type="region of interest" description="Disordered" evidence="1">
    <location>
        <begin position="1"/>
        <end position="31"/>
    </location>
</feature>
<dbReference type="EMBL" id="CP014841">
    <property type="protein sequence ID" value="AND68664.1"/>
    <property type="molecule type" value="Genomic_DNA"/>
</dbReference>
<name>A0A160MZS6_9GAMM</name>
<organism evidence="2 3">
    <name type="scientific">Dyella thiooxydans</name>
    <dbReference type="NCBI Taxonomy" id="445710"/>
    <lineage>
        <taxon>Bacteria</taxon>
        <taxon>Pseudomonadati</taxon>
        <taxon>Pseudomonadota</taxon>
        <taxon>Gammaproteobacteria</taxon>
        <taxon>Lysobacterales</taxon>
        <taxon>Rhodanobacteraceae</taxon>
        <taxon>Dyella</taxon>
    </lineage>
</organism>
<evidence type="ECO:0000313" key="3">
    <source>
        <dbReference type="Proteomes" id="UP000077255"/>
    </source>
</evidence>
<dbReference type="PATRIC" id="fig|445710.3.peg.1210"/>
<dbReference type="AlphaFoldDB" id="A0A160MZS6"/>
<reference evidence="2 3" key="1">
    <citation type="submission" date="2016-02" db="EMBL/GenBank/DDBJ databases">
        <title>Complete genome sequencing and analysis of ATSB10, Dyella thiooxydans isolated from rhizosphere soil of sunflower (Helianthus annuus L.).</title>
        <authorList>
            <person name="Lee Y."/>
            <person name="Hwangbo K."/>
            <person name="Chung H."/>
            <person name="Yoo J."/>
            <person name="Kim K.Y."/>
            <person name="Sa T.M."/>
            <person name="Um Y."/>
            <person name="Madhaiyan M."/>
        </authorList>
    </citation>
    <scope>NUCLEOTIDE SEQUENCE [LARGE SCALE GENOMIC DNA]</scope>
    <source>
        <strain evidence="2 3">ATSB10</strain>
    </source>
</reference>
<protein>
    <submittedName>
        <fullName evidence="2">Uncharacterized protein</fullName>
    </submittedName>
</protein>
<feature type="region of interest" description="Disordered" evidence="1">
    <location>
        <begin position="40"/>
        <end position="59"/>
    </location>
</feature>
<gene>
    <name evidence="2" type="ORF">ATSB10_12100</name>
</gene>